<dbReference type="PANTHER" id="PTHR42693:SF53">
    <property type="entry name" value="ENDO-4-O-SULFATASE"/>
    <property type="match status" value="1"/>
</dbReference>
<dbReference type="OrthoDB" id="9803751at2"/>
<name>A0A517SUC2_9BACT</name>
<feature type="compositionally biased region" description="Basic and acidic residues" evidence="5">
    <location>
        <begin position="529"/>
        <end position="542"/>
    </location>
</feature>
<dbReference type="GO" id="GO:0004065">
    <property type="term" value="F:arylsulfatase activity"/>
    <property type="evidence" value="ECO:0007669"/>
    <property type="project" value="UniProtKB-EC"/>
</dbReference>
<evidence type="ECO:0000256" key="1">
    <source>
        <dbReference type="ARBA" id="ARBA00008779"/>
    </source>
</evidence>
<dbReference type="Gene3D" id="1.10.238.10">
    <property type="entry name" value="EF-hand"/>
    <property type="match status" value="1"/>
</dbReference>
<keyword evidence="6" id="KW-0732">Signal</keyword>
<dbReference type="PROSITE" id="PS00149">
    <property type="entry name" value="SULFATASE_2"/>
    <property type="match status" value="1"/>
</dbReference>
<keyword evidence="9" id="KW-1185">Reference proteome</keyword>
<dbReference type="EC" id="3.1.6.1" evidence="8"/>
<evidence type="ECO:0000256" key="4">
    <source>
        <dbReference type="ARBA" id="ARBA00022837"/>
    </source>
</evidence>
<gene>
    <name evidence="8" type="primary">atsA_30</name>
    <name evidence="8" type="ORF">SV7mr_22430</name>
</gene>
<dbReference type="AlphaFoldDB" id="A0A517SUC2"/>
<dbReference type="Gene3D" id="3.40.720.10">
    <property type="entry name" value="Alkaline Phosphatase, subunit A"/>
    <property type="match status" value="1"/>
</dbReference>
<dbReference type="Gene3D" id="3.30.1120.10">
    <property type="match status" value="1"/>
</dbReference>
<organism evidence="8 9">
    <name type="scientific">Stieleria bergensis</name>
    <dbReference type="NCBI Taxonomy" id="2528025"/>
    <lineage>
        <taxon>Bacteria</taxon>
        <taxon>Pseudomonadati</taxon>
        <taxon>Planctomycetota</taxon>
        <taxon>Planctomycetia</taxon>
        <taxon>Pirellulales</taxon>
        <taxon>Pirellulaceae</taxon>
        <taxon>Stieleria</taxon>
    </lineage>
</organism>
<dbReference type="InterPro" id="IPR024607">
    <property type="entry name" value="Sulfatase_CS"/>
</dbReference>
<dbReference type="PROSITE" id="PS50222">
    <property type="entry name" value="EF_HAND_2"/>
    <property type="match status" value="1"/>
</dbReference>
<dbReference type="SUPFAM" id="SSF47473">
    <property type="entry name" value="EF-hand"/>
    <property type="match status" value="1"/>
</dbReference>
<dbReference type="EMBL" id="CP036272">
    <property type="protein sequence ID" value="QDT59734.1"/>
    <property type="molecule type" value="Genomic_DNA"/>
</dbReference>
<keyword evidence="3 8" id="KW-0378">Hydrolase</keyword>
<evidence type="ECO:0000256" key="5">
    <source>
        <dbReference type="SAM" id="MobiDB-lite"/>
    </source>
</evidence>
<proteinExistence type="inferred from homology"/>
<protein>
    <submittedName>
        <fullName evidence="8">Arylsulfatase</fullName>
        <ecNumber evidence="8">3.1.6.1</ecNumber>
    </submittedName>
</protein>
<evidence type="ECO:0000313" key="9">
    <source>
        <dbReference type="Proteomes" id="UP000315003"/>
    </source>
</evidence>
<dbReference type="PANTHER" id="PTHR42693">
    <property type="entry name" value="ARYLSULFATASE FAMILY MEMBER"/>
    <property type="match status" value="1"/>
</dbReference>
<reference evidence="8 9" key="1">
    <citation type="submission" date="2019-02" db="EMBL/GenBank/DDBJ databases">
        <title>Deep-cultivation of Planctomycetes and their phenomic and genomic characterization uncovers novel biology.</title>
        <authorList>
            <person name="Wiegand S."/>
            <person name="Jogler M."/>
            <person name="Boedeker C."/>
            <person name="Pinto D."/>
            <person name="Vollmers J."/>
            <person name="Rivas-Marin E."/>
            <person name="Kohn T."/>
            <person name="Peeters S.H."/>
            <person name="Heuer A."/>
            <person name="Rast P."/>
            <person name="Oberbeckmann S."/>
            <person name="Bunk B."/>
            <person name="Jeske O."/>
            <person name="Meyerdierks A."/>
            <person name="Storesund J.E."/>
            <person name="Kallscheuer N."/>
            <person name="Luecker S."/>
            <person name="Lage O.M."/>
            <person name="Pohl T."/>
            <person name="Merkel B.J."/>
            <person name="Hornburger P."/>
            <person name="Mueller R.-W."/>
            <person name="Bruemmer F."/>
            <person name="Labrenz M."/>
            <person name="Spormann A.M."/>
            <person name="Op den Camp H."/>
            <person name="Overmann J."/>
            <person name="Amann R."/>
            <person name="Jetten M.S.M."/>
            <person name="Mascher T."/>
            <person name="Medema M.H."/>
            <person name="Devos D.P."/>
            <person name="Kaster A.-K."/>
            <person name="Ovreas L."/>
            <person name="Rohde M."/>
            <person name="Galperin M.Y."/>
            <person name="Jogler C."/>
        </authorList>
    </citation>
    <scope>NUCLEOTIDE SEQUENCE [LARGE SCALE GENOMIC DNA]</scope>
    <source>
        <strain evidence="8 9">SV_7m_r</strain>
    </source>
</reference>
<evidence type="ECO:0000313" key="8">
    <source>
        <dbReference type="EMBL" id="QDT59734.1"/>
    </source>
</evidence>
<evidence type="ECO:0000259" key="7">
    <source>
        <dbReference type="PROSITE" id="PS50222"/>
    </source>
</evidence>
<dbReference type="InterPro" id="IPR002048">
    <property type="entry name" value="EF_hand_dom"/>
</dbReference>
<dbReference type="InterPro" id="IPR000917">
    <property type="entry name" value="Sulfatase_N"/>
</dbReference>
<dbReference type="RefSeq" id="WP_145271804.1">
    <property type="nucleotide sequence ID" value="NZ_CP036272.1"/>
</dbReference>
<feature type="compositionally biased region" description="Basic and acidic residues" evidence="5">
    <location>
        <begin position="555"/>
        <end position="568"/>
    </location>
</feature>
<feature type="signal peptide" evidence="6">
    <location>
        <begin position="1"/>
        <end position="17"/>
    </location>
</feature>
<dbReference type="Proteomes" id="UP000315003">
    <property type="component" value="Chromosome"/>
</dbReference>
<dbReference type="InterPro" id="IPR011992">
    <property type="entry name" value="EF-hand-dom_pair"/>
</dbReference>
<evidence type="ECO:0000256" key="3">
    <source>
        <dbReference type="ARBA" id="ARBA00022801"/>
    </source>
</evidence>
<dbReference type="Pfam" id="PF00884">
    <property type="entry name" value="Sulfatase"/>
    <property type="match status" value="1"/>
</dbReference>
<comment type="similarity">
    <text evidence="1">Belongs to the sulfatase family.</text>
</comment>
<keyword evidence="2" id="KW-0479">Metal-binding</keyword>
<feature type="chain" id="PRO_5022190173" evidence="6">
    <location>
        <begin position="18"/>
        <end position="609"/>
    </location>
</feature>
<evidence type="ECO:0000256" key="2">
    <source>
        <dbReference type="ARBA" id="ARBA00022723"/>
    </source>
</evidence>
<evidence type="ECO:0000256" key="6">
    <source>
        <dbReference type="SAM" id="SignalP"/>
    </source>
</evidence>
<feature type="domain" description="EF-hand" evidence="7">
    <location>
        <begin position="584"/>
        <end position="609"/>
    </location>
</feature>
<feature type="region of interest" description="Disordered" evidence="5">
    <location>
        <begin position="514"/>
        <end position="569"/>
    </location>
</feature>
<dbReference type="GO" id="GO:0005509">
    <property type="term" value="F:calcium ion binding"/>
    <property type="evidence" value="ECO:0007669"/>
    <property type="project" value="InterPro"/>
</dbReference>
<dbReference type="Pfam" id="PF13202">
    <property type="entry name" value="EF-hand_5"/>
    <property type="match status" value="2"/>
</dbReference>
<keyword evidence="4" id="KW-0106">Calcium</keyword>
<accession>A0A517SUC2</accession>
<dbReference type="InterPro" id="IPR050738">
    <property type="entry name" value="Sulfatase"/>
</dbReference>
<dbReference type="SUPFAM" id="SSF53649">
    <property type="entry name" value="Alkaline phosphatase-like"/>
    <property type="match status" value="1"/>
</dbReference>
<dbReference type="InterPro" id="IPR017850">
    <property type="entry name" value="Alkaline_phosphatase_core_sf"/>
</dbReference>
<sequence precursor="true">MKNVVCALLLFTSFAHASDLRADHFTEPRSDSDSDSESPNIIIIYSDDHGYTDLGIHGIDGNVDTPNMDALAKAGVLMKAGYSSAPQCRPSRCGLMAGRIQNEFGFADNKMDAGAGVGTLPRVYPAGTDRAGQPLLTIADRLKQLGYVTGFSGKWHCGPNDDQDKQFDPRGRGFDEYWVGTMTTGSTNLDLNGNLVPHQVKSKWSEALQNRVILQGKFAESFVTRNQGKPFFLYFPIYGPHVPMIRKNDPYYKNFPQQDYPHYNDAQDERRRQGLALLKAMDDAVGGLVAKLREYNLEEKTLILFAGDNGAPGRFETGAIGSWNGSNNVPMRGPKGTLHEGGIRVPMFATWKGKILPGQVIPEMVTTLDFTATSLAVAGGTIPAEFDGVNLMPRFTGDVAEIQRDQPMYWDFYSGQAIRDGDWKLWRDAKSTLLFNIVKDPAELTNLAWQQPERTEALAKKLDQWVATLPAHAQYDPAGRGAKMTPHFAGAPAGATPDPRYLVPYDKPVATPYPAAVSSPGATKPESWQTEKRKIEPPKTELSKPAAPAPPARRRLGEQFFKSRDRNGDGVITLEELIGNPEGRNVPALTKRFRQLDSNGDGKLKLSEL</sequence>